<evidence type="ECO:0000313" key="3">
    <source>
        <dbReference type="Proteomes" id="UP000254618"/>
    </source>
</evidence>
<proteinExistence type="predicted"/>
<dbReference type="EMBL" id="UGQF01000001">
    <property type="protein sequence ID" value="STZ03012.1"/>
    <property type="molecule type" value="Genomic_DNA"/>
</dbReference>
<dbReference type="Proteomes" id="UP000254618">
    <property type="component" value="Unassembled WGS sequence"/>
</dbReference>
<dbReference type="AlphaFoldDB" id="A0A378QRC8"/>
<sequence>MYVCKTLIQNTCIEWVSHDNQGFMSFFSQLTFAEANQLLSLTALLFLNAWSWRFLSKQAER</sequence>
<reference evidence="2 3" key="1">
    <citation type="submission" date="2018-06" db="EMBL/GenBank/DDBJ databases">
        <authorList>
            <consortium name="Pathogen Informatics"/>
            <person name="Doyle S."/>
        </authorList>
    </citation>
    <scope>NUCLEOTIDE SEQUENCE [LARGE SCALE GENOMIC DNA]</scope>
    <source>
        <strain evidence="2 3">NCTC11012</strain>
    </source>
</reference>
<name>A0A378QRC8_9GAMM</name>
<dbReference type="EMBL" id="UGQF01000001">
    <property type="protein sequence ID" value="STZ02998.1"/>
    <property type="molecule type" value="Genomic_DNA"/>
</dbReference>
<protein>
    <submittedName>
        <fullName evidence="2">Uncharacterized protein</fullName>
    </submittedName>
</protein>
<organism evidence="2 3">
    <name type="scientific">Moraxella equi</name>
    <dbReference type="NCBI Taxonomy" id="60442"/>
    <lineage>
        <taxon>Bacteria</taxon>
        <taxon>Pseudomonadati</taxon>
        <taxon>Pseudomonadota</taxon>
        <taxon>Gammaproteobacteria</taxon>
        <taxon>Moraxellales</taxon>
        <taxon>Moraxellaceae</taxon>
        <taxon>Moraxella</taxon>
    </lineage>
</organism>
<accession>A0A378QRC8</accession>
<evidence type="ECO:0000313" key="1">
    <source>
        <dbReference type="EMBL" id="STZ02998.1"/>
    </source>
</evidence>
<gene>
    <name evidence="1" type="ORF">NCTC11012_01228</name>
    <name evidence="2" type="ORF">NCTC11012_01242</name>
</gene>
<evidence type="ECO:0000313" key="2">
    <source>
        <dbReference type="EMBL" id="STZ03012.1"/>
    </source>
</evidence>